<comment type="caution">
    <text evidence="1">The sequence shown here is derived from an EMBL/GenBank/DDBJ whole genome shotgun (WGS) entry which is preliminary data.</text>
</comment>
<organism evidence="1 2">
    <name type="scientific">Blastomyces parvus</name>
    <dbReference type="NCBI Taxonomy" id="2060905"/>
    <lineage>
        <taxon>Eukaryota</taxon>
        <taxon>Fungi</taxon>
        <taxon>Dikarya</taxon>
        <taxon>Ascomycota</taxon>
        <taxon>Pezizomycotina</taxon>
        <taxon>Eurotiomycetes</taxon>
        <taxon>Eurotiomycetidae</taxon>
        <taxon>Onygenales</taxon>
        <taxon>Ajellomycetaceae</taxon>
        <taxon>Blastomyces</taxon>
    </lineage>
</organism>
<sequence length="143" mass="16039">MGFQPWWRKHESTVGAVVELERRKLAHDYPQTSEERQTVGLRRGLPDSVQMSSSRSLHDGGLLNIGELGKIGDLAVKFGVGGEVVSRRLGMHQRKGNSFDRHLSRAAQSGVAGIQRRMMSLVRNVIFTESQVSILRYITMFCT</sequence>
<proteinExistence type="predicted"/>
<reference evidence="1 2" key="1">
    <citation type="submission" date="2017-10" db="EMBL/GenBank/DDBJ databases">
        <title>Comparative genomics in systemic dimorphic fungi from Ajellomycetaceae.</title>
        <authorList>
            <person name="Munoz J.F."/>
            <person name="Mcewen J.G."/>
            <person name="Clay O.K."/>
            <person name="Cuomo C.A."/>
        </authorList>
    </citation>
    <scope>NUCLEOTIDE SEQUENCE [LARGE SCALE GENOMIC DNA]</scope>
    <source>
        <strain evidence="1 2">UAMH130</strain>
    </source>
</reference>
<evidence type="ECO:0000313" key="1">
    <source>
        <dbReference type="EMBL" id="PGG97529.1"/>
    </source>
</evidence>
<gene>
    <name evidence="1" type="ORF">GX51_07281</name>
</gene>
<dbReference type="AlphaFoldDB" id="A0A2B7WLX9"/>
<keyword evidence="2" id="KW-1185">Reference proteome</keyword>
<dbReference type="Proteomes" id="UP000224080">
    <property type="component" value="Unassembled WGS sequence"/>
</dbReference>
<dbReference type="EMBL" id="PDNC01000141">
    <property type="protein sequence ID" value="PGG97529.1"/>
    <property type="molecule type" value="Genomic_DNA"/>
</dbReference>
<accession>A0A2B7WLX9</accession>
<name>A0A2B7WLX9_9EURO</name>
<evidence type="ECO:0000313" key="2">
    <source>
        <dbReference type="Proteomes" id="UP000224080"/>
    </source>
</evidence>
<protein>
    <submittedName>
        <fullName evidence="1">Uncharacterized protein</fullName>
    </submittedName>
</protein>